<proteinExistence type="predicted"/>
<feature type="transmembrane region" description="Helical" evidence="1">
    <location>
        <begin position="237"/>
        <end position="254"/>
    </location>
</feature>
<comment type="caution">
    <text evidence="3">The sequence shown here is derived from an EMBL/GenBank/DDBJ whole genome shotgun (WGS) entry which is preliminary data.</text>
</comment>
<dbReference type="Pfam" id="PF25474">
    <property type="entry name" value="TPR_TmcB"/>
    <property type="match status" value="1"/>
</dbReference>
<feature type="transmembrane region" description="Helical" evidence="1">
    <location>
        <begin position="611"/>
        <end position="638"/>
    </location>
</feature>
<evidence type="ECO:0000256" key="1">
    <source>
        <dbReference type="SAM" id="Phobius"/>
    </source>
</evidence>
<dbReference type="PANTHER" id="PTHR31600:SF2">
    <property type="entry name" value="GAMETE ENRICHED GENE 10 PROTEIN-RELATED"/>
    <property type="match status" value="1"/>
</dbReference>
<feature type="transmembrane region" description="Helical" evidence="1">
    <location>
        <begin position="102"/>
        <end position="120"/>
    </location>
</feature>
<feature type="transmembrane region" description="Helical" evidence="1">
    <location>
        <begin position="261"/>
        <end position="282"/>
    </location>
</feature>
<evidence type="ECO:0000313" key="3">
    <source>
        <dbReference type="EMBL" id="KAA6392302.1"/>
    </source>
</evidence>
<dbReference type="Proteomes" id="UP000324800">
    <property type="component" value="Unassembled WGS sequence"/>
</dbReference>
<feature type="transmembrane region" description="Helical" evidence="1">
    <location>
        <begin position="52"/>
        <end position="73"/>
    </location>
</feature>
<name>A0A5J4WCL6_9EUKA</name>
<dbReference type="InterPro" id="IPR011990">
    <property type="entry name" value="TPR-like_helical_dom_sf"/>
</dbReference>
<dbReference type="AlphaFoldDB" id="A0A5J4WCL6"/>
<sequence length="933" mass="106874">MIQEERKSQTSVGSHITMISGDQIGDTFSKVDEIIFSFFFPLYEQKKNPSELFHVFLIVWRIIQMFALSLYAIDEGTNTVDPISTYFGYIDGSQLSLILGKAMPFLIIGIFVLEIAMIALMLTTSLLYRFIIASQPWVLTFLRGFIQIKQRMLYMWITNFNISSFDCFVDEDGLSHWRADNDVICFKDNYLQIVGSVIAIINLIVFFSMSIVLNIAIYNHNPKHGGLLSCPNGTFATIQNVLLFAVIFVMRIFYRWPFWRGLLSVGFAVVVILYLVFLQPYYSFMSNFLSTIQWSIFGSERICMEISHGKPIIDMNNEDLKQKPLPKQKDPDAVEPSLRFLQMKKMRTPEIYTYADYAYTQALKRHKQNPHLYFNYANFLMFFRKNFVKAQTVYKQARLSDPSIFLRFVLYCKTKEGSGNGEGGSELSSLAFKALLQQATDHHENAKNALKAFFENMTMPKPIYSLMADHLYTIVEEEAKGRKCYEEMLAMNAQNAQVLRSYAQLLLDIYQDEDTAEILLQRADRFEEDVIGTNVENLHTEEDQQAQKDVDQSFGQMDLAGQEASEIHHQETLHSKQGSHAHLHIHKKKKKKHEDHLMTEITSGASTNSSLGMIIGGLLLAAHLFAIIVYVISMAIYITQANSFQTQLQTLQRICLVAYQGSRMAPLAQQFMVMDFEFNFNFTGATDEQVSFLRSWQSIKDQLADNGEQIVAITSNIYEFSTLTDPWEESTLELQIFQTATALCNDTSGIEVLCEGKIIENQASHTNLLRGLTELAQKGSQLSQNTGDPHQRSMHYQDLAYICFNTIAPVFQSCKSAMIQYWEYTNNLTSQILLIFIIVIGVTMIGEDRKYAFQQVLEVPKQNMQAVIRRLIEDDEQDYYKDAPSVIEMDIIDESDLTRAVSQVGLNKMVEGGNGYEQIFHDEKDEEENFDDD</sequence>
<dbReference type="Gene3D" id="1.25.40.10">
    <property type="entry name" value="Tetratricopeptide repeat domain"/>
    <property type="match status" value="1"/>
</dbReference>
<organism evidence="3 4">
    <name type="scientific">Streblomastix strix</name>
    <dbReference type="NCBI Taxonomy" id="222440"/>
    <lineage>
        <taxon>Eukaryota</taxon>
        <taxon>Metamonada</taxon>
        <taxon>Preaxostyla</taxon>
        <taxon>Oxymonadida</taxon>
        <taxon>Streblomastigidae</taxon>
        <taxon>Streblomastix</taxon>
    </lineage>
</organism>
<reference evidence="3 4" key="1">
    <citation type="submission" date="2019-03" db="EMBL/GenBank/DDBJ databases">
        <title>Single cell metagenomics reveals metabolic interactions within the superorganism composed of flagellate Streblomastix strix and complex community of Bacteroidetes bacteria on its surface.</title>
        <authorList>
            <person name="Treitli S.C."/>
            <person name="Kolisko M."/>
            <person name="Husnik F."/>
            <person name="Keeling P."/>
            <person name="Hampl V."/>
        </authorList>
    </citation>
    <scope>NUCLEOTIDE SEQUENCE [LARGE SCALE GENOMIC DNA]</scope>
    <source>
        <strain evidence="3">ST1C</strain>
    </source>
</reference>
<feature type="transmembrane region" description="Helical" evidence="1">
    <location>
        <begin position="828"/>
        <end position="846"/>
    </location>
</feature>
<dbReference type="OrthoDB" id="60033at2759"/>
<gene>
    <name evidence="3" type="ORF">EZS28_012170</name>
</gene>
<protein>
    <recommendedName>
        <fullName evidence="2">TmcB/TmcC TPR repeats domain-containing protein</fullName>
    </recommendedName>
</protein>
<dbReference type="SUPFAM" id="SSF48452">
    <property type="entry name" value="TPR-like"/>
    <property type="match status" value="1"/>
</dbReference>
<feature type="non-terminal residue" evidence="3">
    <location>
        <position position="933"/>
    </location>
</feature>
<keyword evidence="1" id="KW-0812">Transmembrane</keyword>
<feature type="transmembrane region" description="Helical" evidence="1">
    <location>
        <begin position="193"/>
        <end position="217"/>
    </location>
</feature>
<evidence type="ECO:0000313" key="4">
    <source>
        <dbReference type="Proteomes" id="UP000324800"/>
    </source>
</evidence>
<keyword evidence="1" id="KW-1133">Transmembrane helix</keyword>
<feature type="domain" description="TmcB/TmcC TPR repeats" evidence="2">
    <location>
        <begin position="420"/>
        <end position="529"/>
    </location>
</feature>
<dbReference type="InterPro" id="IPR057352">
    <property type="entry name" value="TPR_TmcB/C"/>
</dbReference>
<accession>A0A5J4WCL6</accession>
<dbReference type="InterPro" id="IPR052994">
    <property type="entry name" value="Tiny_macrocysts_regulators"/>
</dbReference>
<keyword evidence="1" id="KW-0472">Membrane</keyword>
<dbReference type="EMBL" id="SNRW01002588">
    <property type="protein sequence ID" value="KAA6392302.1"/>
    <property type="molecule type" value="Genomic_DNA"/>
</dbReference>
<dbReference type="PANTHER" id="PTHR31600">
    <property type="entry name" value="TINY MACROCYSTS PROTEIN B-RELATED"/>
    <property type="match status" value="1"/>
</dbReference>
<evidence type="ECO:0000259" key="2">
    <source>
        <dbReference type="Pfam" id="PF25474"/>
    </source>
</evidence>